<sequence>MSAPAHAAPDPPRQPVLIISDRLDHDPIGLLPCPVPLHHSPSAVFTREAYHEAPLVILDDRSYPHFVLRHMPHRPGLILAATDPDDATAYPRAAAIAAEAVLHAGQPLAWLHLRLHTATDFRHAHWDTLLTTPPPPPGS</sequence>
<dbReference type="EMBL" id="JBHMQV010000007">
    <property type="protein sequence ID" value="MFC0843441.1"/>
    <property type="molecule type" value="Genomic_DNA"/>
</dbReference>
<accession>A0ABV6TCD2</accession>
<feature type="domain" description="Rv3660c-like CheY-like N-terminal" evidence="1">
    <location>
        <begin position="39"/>
        <end position="120"/>
    </location>
</feature>
<proteinExistence type="predicted"/>
<dbReference type="RefSeq" id="WP_394317217.1">
    <property type="nucleotide sequence ID" value="NZ_JBHMQV010000007.1"/>
</dbReference>
<keyword evidence="3" id="KW-1185">Reference proteome</keyword>
<dbReference type="Proteomes" id="UP001589887">
    <property type="component" value="Unassembled WGS sequence"/>
</dbReference>
<evidence type="ECO:0000259" key="1">
    <source>
        <dbReference type="Pfam" id="PF26563"/>
    </source>
</evidence>
<dbReference type="InterPro" id="IPR059050">
    <property type="entry name" value="Rv3660c_N"/>
</dbReference>
<reference evidence="2 3" key="1">
    <citation type="submission" date="2024-09" db="EMBL/GenBank/DDBJ databases">
        <authorList>
            <person name="Sun Q."/>
            <person name="Mori K."/>
        </authorList>
    </citation>
    <scope>NUCLEOTIDE SEQUENCE [LARGE SCALE GENOMIC DNA]</scope>
    <source>
        <strain evidence="2 3">JCM 4557</strain>
    </source>
</reference>
<dbReference type="Pfam" id="PF26563">
    <property type="entry name" value="Rv3660c_N"/>
    <property type="match status" value="1"/>
</dbReference>
<gene>
    <name evidence="2" type="ORF">ACFH04_06795</name>
</gene>
<organism evidence="2 3">
    <name type="scientific">Streptomyces noboritoensis</name>
    <dbReference type="NCBI Taxonomy" id="67337"/>
    <lineage>
        <taxon>Bacteria</taxon>
        <taxon>Bacillati</taxon>
        <taxon>Actinomycetota</taxon>
        <taxon>Actinomycetes</taxon>
        <taxon>Kitasatosporales</taxon>
        <taxon>Streptomycetaceae</taxon>
        <taxon>Streptomyces</taxon>
    </lineage>
</organism>
<evidence type="ECO:0000313" key="3">
    <source>
        <dbReference type="Proteomes" id="UP001589887"/>
    </source>
</evidence>
<evidence type="ECO:0000313" key="2">
    <source>
        <dbReference type="EMBL" id="MFC0843441.1"/>
    </source>
</evidence>
<comment type="caution">
    <text evidence="2">The sequence shown here is derived from an EMBL/GenBank/DDBJ whole genome shotgun (WGS) entry which is preliminary data.</text>
</comment>
<protein>
    <recommendedName>
        <fullName evidence="1">Rv3660c-like CheY-like N-terminal domain-containing protein</fullName>
    </recommendedName>
</protein>
<name>A0ABV6TCD2_9ACTN</name>